<dbReference type="PANTHER" id="PTHR12835:SF5">
    <property type="entry name" value="BIOTIN--PROTEIN LIGASE"/>
    <property type="match status" value="1"/>
</dbReference>
<dbReference type="Gene3D" id="3.30.930.10">
    <property type="entry name" value="Bira Bifunctional Protein, Domain 2"/>
    <property type="match status" value="1"/>
</dbReference>
<feature type="domain" description="BPL/LPL catalytic" evidence="2">
    <location>
        <begin position="1"/>
        <end position="178"/>
    </location>
</feature>
<organism evidence="3 4">
    <name type="scientific">Nitrolancea hollandica Lb</name>
    <dbReference type="NCBI Taxonomy" id="1129897"/>
    <lineage>
        <taxon>Bacteria</taxon>
        <taxon>Pseudomonadati</taxon>
        <taxon>Thermomicrobiota</taxon>
        <taxon>Thermomicrobia</taxon>
        <taxon>Sphaerobacterales</taxon>
        <taxon>Sphaerobacterineae</taxon>
        <taxon>Sphaerobacteraceae</taxon>
        <taxon>Nitrolancea</taxon>
    </lineage>
</organism>
<dbReference type="InterPro" id="IPR004143">
    <property type="entry name" value="BPL_LPL_catalytic"/>
</dbReference>
<dbReference type="InterPro" id="IPR004408">
    <property type="entry name" value="Biotin_CoA_COase_ligase"/>
</dbReference>
<evidence type="ECO:0000259" key="2">
    <source>
        <dbReference type="PROSITE" id="PS51733"/>
    </source>
</evidence>
<name>I4EIT4_9BACT</name>
<proteinExistence type="predicted"/>
<dbReference type="InterPro" id="IPR045864">
    <property type="entry name" value="aa-tRNA-synth_II/BPL/LPL"/>
</dbReference>
<reference evidence="3 4" key="1">
    <citation type="journal article" date="2012" name="ISME J.">
        <title>Nitrification expanded: discovery, physiology and genomics of a nitrite-oxidizing bacterium from the phylum Chloroflexi.</title>
        <authorList>
            <person name="Sorokin D.Y."/>
            <person name="Lucker S."/>
            <person name="Vejmelkova D."/>
            <person name="Kostrikina N.A."/>
            <person name="Kleerebezem R."/>
            <person name="Rijpstra W.I."/>
            <person name="Damste J.S."/>
            <person name="Le Paslier D."/>
            <person name="Muyzer G."/>
            <person name="Wagner M."/>
            <person name="van Loosdrecht M.C."/>
            <person name="Daims H."/>
        </authorList>
    </citation>
    <scope>NUCLEOTIDE SEQUENCE [LARGE SCALE GENOMIC DNA]</scope>
    <source>
        <strain evidence="4">none</strain>
    </source>
</reference>
<dbReference type="RefSeq" id="WP_008478861.1">
    <property type="nucleotide sequence ID" value="NZ_CAGS01000294.1"/>
</dbReference>
<dbReference type="PANTHER" id="PTHR12835">
    <property type="entry name" value="BIOTIN PROTEIN LIGASE"/>
    <property type="match status" value="1"/>
</dbReference>
<dbReference type="CDD" id="cd16442">
    <property type="entry name" value="BPL"/>
    <property type="match status" value="1"/>
</dbReference>
<dbReference type="GO" id="GO:0004077">
    <property type="term" value="F:biotin--[biotin carboxyl-carrier protein] ligase activity"/>
    <property type="evidence" value="ECO:0007669"/>
    <property type="project" value="UniProtKB-EC"/>
</dbReference>
<dbReference type="EMBL" id="CAGS01000294">
    <property type="protein sequence ID" value="CCF84596.1"/>
    <property type="molecule type" value="Genomic_DNA"/>
</dbReference>
<dbReference type="AlphaFoldDB" id="I4EIT4"/>
<dbReference type="GO" id="GO:0005737">
    <property type="term" value="C:cytoplasm"/>
    <property type="evidence" value="ECO:0007669"/>
    <property type="project" value="TreeGrafter"/>
</dbReference>
<dbReference type="SUPFAM" id="SSF55681">
    <property type="entry name" value="Class II aaRS and biotin synthetases"/>
    <property type="match status" value="1"/>
</dbReference>
<protein>
    <submittedName>
        <fullName evidence="3">Putative Biotin-(Acetyl-CoA carboxylase) ligase</fullName>
        <ecNumber evidence="3">6.3.4.15</ecNumber>
    </submittedName>
</protein>
<accession>I4EIT4</accession>
<dbReference type="Proteomes" id="UP000004221">
    <property type="component" value="Unassembled WGS sequence"/>
</dbReference>
<sequence>MEWRIERYETVGSTMEIAAGHAVRGAPAGLVVIAEEQTTGRGRLGRVWLAPPGTSLLLTALFRPSLEAARSSELSRLIAQRAGDAIAEVTGVRARIKDPNDLLIDGKKIAGILCQTSIRGDQLDYLLVGIGLNVNIPPDQLPFPTATSLLAVTGIAHDRELLLSAFLARLADLPELTCADVEP</sequence>
<gene>
    <name evidence="3" type="ORF">NITHO_3630002</name>
</gene>
<evidence type="ECO:0000256" key="1">
    <source>
        <dbReference type="ARBA" id="ARBA00022598"/>
    </source>
</evidence>
<evidence type="ECO:0000313" key="3">
    <source>
        <dbReference type="EMBL" id="CCF84596.1"/>
    </source>
</evidence>
<dbReference type="OrthoDB" id="9807064at2"/>
<dbReference type="Pfam" id="PF03099">
    <property type="entry name" value="BPL_LplA_LipB"/>
    <property type="match status" value="1"/>
</dbReference>
<comment type="caution">
    <text evidence="3">The sequence shown here is derived from an EMBL/GenBank/DDBJ whole genome shotgun (WGS) entry which is preliminary data.</text>
</comment>
<dbReference type="NCBIfam" id="TIGR00121">
    <property type="entry name" value="birA_ligase"/>
    <property type="match status" value="1"/>
</dbReference>
<keyword evidence="4" id="KW-1185">Reference proteome</keyword>
<dbReference type="PROSITE" id="PS51733">
    <property type="entry name" value="BPL_LPL_CATALYTIC"/>
    <property type="match status" value="1"/>
</dbReference>
<dbReference type="EC" id="6.3.4.15" evidence="3"/>
<evidence type="ECO:0000313" key="4">
    <source>
        <dbReference type="Proteomes" id="UP000004221"/>
    </source>
</evidence>
<keyword evidence="1 3" id="KW-0436">Ligase</keyword>